<dbReference type="EMBL" id="BMAO01009344">
    <property type="protein sequence ID" value="GFR30264.1"/>
    <property type="molecule type" value="Genomic_DNA"/>
</dbReference>
<sequence length="72" mass="8493">MLKQKEHTLTSVRRPEVRGSNQAEHFRKFDNHNSRRTGNFNRGGKYLDTPPSRDSDRRAPIENVTYVIPWII</sequence>
<evidence type="ECO:0000313" key="3">
    <source>
        <dbReference type="Proteomes" id="UP000887116"/>
    </source>
</evidence>
<protein>
    <submittedName>
        <fullName evidence="2">Uncharacterized protein</fullName>
    </submittedName>
</protein>
<dbReference type="AlphaFoldDB" id="A0A8X6M3S9"/>
<evidence type="ECO:0000256" key="1">
    <source>
        <dbReference type="SAM" id="MobiDB-lite"/>
    </source>
</evidence>
<accession>A0A8X6M3S9</accession>
<evidence type="ECO:0000313" key="2">
    <source>
        <dbReference type="EMBL" id="GFR30264.1"/>
    </source>
</evidence>
<feature type="region of interest" description="Disordered" evidence="1">
    <location>
        <begin position="1"/>
        <end position="58"/>
    </location>
</feature>
<dbReference type="Proteomes" id="UP000887116">
    <property type="component" value="Unassembled WGS sequence"/>
</dbReference>
<name>A0A8X6M3S9_TRICU</name>
<proteinExistence type="predicted"/>
<reference evidence="2" key="1">
    <citation type="submission" date="2020-07" db="EMBL/GenBank/DDBJ databases">
        <title>Multicomponent nature underlies the extraordinary mechanical properties of spider dragline silk.</title>
        <authorList>
            <person name="Kono N."/>
            <person name="Nakamura H."/>
            <person name="Mori M."/>
            <person name="Yoshida Y."/>
            <person name="Ohtoshi R."/>
            <person name="Malay A.D."/>
            <person name="Moran D.A.P."/>
            <person name="Tomita M."/>
            <person name="Numata K."/>
            <person name="Arakawa K."/>
        </authorList>
    </citation>
    <scope>NUCLEOTIDE SEQUENCE</scope>
</reference>
<feature type="compositionally biased region" description="Basic and acidic residues" evidence="1">
    <location>
        <begin position="24"/>
        <end position="33"/>
    </location>
</feature>
<organism evidence="2 3">
    <name type="scientific">Trichonephila clavata</name>
    <name type="common">Joro spider</name>
    <name type="synonym">Nephila clavata</name>
    <dbReference type="NCBI Taxonomy" id="2740835"/>
    <lineage>
        <taxon>Eukaryota</taxon>
        <taxon>Metazoa</taxon>
        <taxon>Ecdysozoa</taxon>
        <taxon>Arthropoda</taxon>
        <taxon>Chelicerata</taxon>
        <taxon>Arachnida</taxon>
        <taxon>Araneae</taxon>
        <taxon>Araneomorphae</taxon>
        <taxon>Entelegynae</taxon>
        <taxon>Araneoidea</taxon>
        <taxon>Nephilidae</taxon>
        <taxon>Trichonephila</taxon>
    </lineage>
</organism>
<keyword evidence="3" id="KW-1185">Reference proteome</keyword>
<feature type="compositionally biased region" description="Basic and acidic residues" evidence="1">
    <location>
        <begin position="1"/>
        <end position="17"/>
    </location>
</feature>
<gene>
    <name evidence="2" type="ORF">TNCT_265601</name>
</gene>
<comment type="caution">
    <text evidence="2">The sequence shown here is derived from an EMBL/GenBank/DDBJ whole genome shotgun (WGS) entry which is preliminary data.</text>
</comment>